<comment type="caution">
    <text evidence="8">The sequence shown here is derived from an EMBL/GenBank/DDBJ whole genome shotgun (WGS) entry which is preliminary data.</text>
</comment>
<dbReference type="Proteomes" id="UP000324767">
    <property type="component" value="Unassembled WGS sequence"/>
</dbReference>
<keyword evidence="5" id="KW-0175">Coiled coil</keyword>
<keyword evidence="3" id="KW-0862">Zinc</keyword>
<organism evidence="8 9">
    <name type="scientific">Lasallia pustulata</name>
    <dbReference type="NCBI Taxonomy" id="136370"/>
    <lineage>
        <taxon>Eukaryota</taxon>
        <taxon>Fungi</taxon>
        <taxon>Dikarya</taxon>
        <taxon>Ascomycota</taxon>
        <taxon>Pezizomycotina</taxon>
        <taxon>Lecanoromycetes</taxon>
        <taxon>OSLEUM clade</taxon>
        <taxon>Umbilicariomycetidae</taxon>
        <taxon>Umbilicariales</taxon>
        <taxon>Umbilicariaceae</taxon>
        <taxon>Lasallia</taxon>
    </lineage>
</organism>
<dbReference type="GO" id="GO:0008270">
    <property type="term" value="F:zinc ion binding"/>
    <property type="evidence" value="ECO:0007669"/>
    <property type="project" value="UniProtKB-KW"/>
</dbReference>
<evidence type="ECO:0000256" key="5">
    <source>
        <dbReference type="SAM" id="Coils"/>
    </source>
</evidence>
<keyword evidence="1" id="KW-0479">Metal-binding</keyword>
<proteinExistence type="predicted"/>
<feature type="domain" description="GRF-type" evidence="7">
    <location>
        <begin position="36"/>
        <end position="80"/>
    </location>
</feature>
<sequence length="321" mass="35203">MFRGRNGGRKGGHVRGRGSLEIVPLRGLFSDGVWHCNCEPRLPAEHFQTKNGGKNHGRWFYTCQKPQPRRCNFFLWNDEAKPREAAAVTNNSRSEPATPSKDKAMTVSPGITASYTPSKAPTTTQSTSTQGEVFDWPNSDDDELLKIADCASMAPPETPRKANETDLLASPNKRRHDEMEIGLATPGSDDVFSTPSTALRGKNLFSAGLISPAETPTPHRVNDVSVGGESELATEVLAALDSIALDRDTRDVVKAVCNKHALRTQGIAKGRDISRLALKTKDGNIADLQARIAALEAERETNRAVIRHLRRDMELTRNKLN</sequence>
<reference evidence="8 9" key="1">
    <citation type="submission" date="2019-09" db="EMBL/GenBank/DDBJ databases">
        <title>The hologenome of the rock-dwelling lichen Lasallia pustulata.</title>
        <authorList>
            <person name="Greshake Tzovaras B."/>
            <person name="Segers F."/>
            <person name="Bicker A."/>
            <person name="Dal Grande F."/>
            <person name="Otte J."/>
            <person name="Hankeln T."/>
            <person name="Schmitt I."/>
            <person name="Ebersberger I."/>
        </authorList>
    </citation>
    <scope>NUCLEOTIDE SEQUENCE [LARGE SCALE GENOMIC DNA]</scope>
    <source>
        <strain evidence="8">A1-1</strain>
    </source>
</reference>
<name>A0A5M8PK87_9LECA</name>
<feature type="compositionally biased region" description="Polar residues" evidence="6">
    <location>
        <begin position="88"/>
        <end position="97"/>
    </location>
</feature>
<dbReference type="OrthoDB" id="430051at2759"/>
<evidence type="ECO:0000256" key="1">
    <source>
        <dbReference type="ARBA" id="ARBA00022723"/>
    </source>
</evidence>
<evidence type="ECO:0000256" key="6">
    <source>
        <dbReference type="SAM" id="MobiDB-lite"/>
    </source>
</evidence>
<feature type="region of interest" description="Disordered" evidence="6">
    <location>
        <begin position="83"/>
        <end position="135"/>
    </location>
</feature>
<dbReference type="InterPro" id="IPR010666">
    <property type="entry name" value="Znf_GRF"/>
</dbReference>
<evidence type="ECO:0000256" key="2">
    <source>
        <dbReference type="ARBA" id="ARBA00022771"/>
    </source>
</evidence>
<gene>
    <name evidence="8" type="ORF">FRX48_06476</name>
</gene>
<feature type="coiled-coil region" evidence="5">
    <location>
        <begin position="278"/>
        <end position="312"/>
    </location>
</feature>
<evidence type="ECO:0000259" key="7">
    <source>
        <dbReference type="PROSITE" id="PS51999"/>
    </source>
</evidence>
<feature type="compositionally biased region" description="Polar residues" evidence="6">
    <location>
        <begin position="109"/>
        <end position="131"/>
    </location>
</feature>
<evidence type="ECO:0000256" key="4">
    <source>
        <dbReference type="PROSITE-ProRule" id="PRU01343"/>
    </source>
</evidence>
<evidence type="ECO:0000313" key="8">
    <source>
        <dbReference type="EMBL" id="KAA6409863.1"/>
    </source>
</evidence>
<protein>
    <recommendedName>
        <fullName evidence="7">GRF-type domain-containing protein</fullName>
    </recommendedName>
</protein>
<dbReference type="PROSITE" id="PS51999">
    <property type="entry name" value="ZF_GRF"/>
    <property type="match status" value="1"/>
</dbReference>
<accession>A0A5M8PK87</accession>
<dbReference type="EMBL" id="VXIT01000010">
    <property type="protein sequence ID" value="KAA6409863.1"/>
    <property type="molecule type" value="Genomic_DNA"/>
</dbReference>
<dbReference type="Pfam" id="PF06839">
    <property type="entry name" value="Zn_ribbon_GRF"/>
    <property type="match status" value="1"/>
</dbReference>
<dbReference type="AlphaFoldDB" id="A0A5M8PK87"/>
<evidence type="ECO:0000256" key="3">
    <source>
        <dbReference type="ARBA" id="ARBA00022833"/>
    </source>
</evidence>
<keyword evidence="2 4" id="KW-0863">Zinc-finger</keyword>
<evidence type="ECO:0000313" key="9">
    <source>
        <dbReference type="Proteomes" id="UP000324767"/>
    </source>
</evidence>